<dbReference type="OrthoDB" id="10010954at2759"/>
<feature type="transmembrane region" description="Helical" evidence="2">
    <location>
        <begin position="226"/>
        <end position="251"/>
    </location>
</feature>
<protein>
    <recommendedName>
        <fullName evidence="5">TLC domain-containing protein</fullName>
    </recommendedName>
</protein>
<gene>
    <name evidence="3" type="ORF">BT63DRAFT_250476</name>
</gene>
<feature type="transmembrane region" description="Helical" evidence="2">
    <location>
        <begin position="35"/>
        <end position="57"/>
    </location>
</feature>
<evidence type="ECO:0000256" key="1">
    <source>
        <dbReference type="SAM" id="MobiDB-lite"/>
    </source>
</evidence>
<evidence type="ECO:0000313" key="3">
    <source>
        <dbReference type="EMBL" id="KAF2669110.1"/>
    </source>
</evidence>
<accession>A0A6A6UAY0</accession>
<feature type="transmembrane region" description="Helical" evidence="2">
    <location>
        <begin position="86"/>
        <end position="104"/>
    </location>
</feature>
<keyword evidence="4" id="KW-1185">Reference proteome</keyword>
<keyword evidence="2" id="KW-0472">Membrane</keyword>
<sequence>MSNFPSTVTLSSPPHNGTAKPHHRVPHFAAIPNEAISFLTPYSGLLLTLWLIILYAIKRYFLEMFLFPRCYKQLYKSMEDSVRRGFLVHHISAGTKVVLLIVGAKPFSDVVFGKSSLHDRYSKYTARPTMGDMLLVLTQLFVALYLFELMIRKSPSPIAVSHHVGAVVIAQAAVALSLQLDKEANATMEYVLCLVWAAFDVLAELWLNVAFILYRIYPKNYALMAYVFGSTGIISIMGTVAETVMVMTLFGQSWDQWDMSFKVVTPILHVLFTIAQIHAARILFHFWMKYKKLLAEEERDLMDPEGRMPKQKDGTKAGTILTEEPILGESSSTTPREASLDVSQNEKPKKLSVVGHINKFFTGRS</sequence>
<dbReference type="EMBL" id="MU004235">
    <property type="protein sequence ID" value="KAF2669110.1"/>
    <property type="molecule type" value="Genomic_DNA"/>
</dbReference>
<proteinExistence type="predicted"/>
<feature type="transmembrane region" description="Helical" evidence="2">
    <location>
        <begin position="159"/>
        <end position="178"/>
    </location>
</feature>
<name>A0A6A6UAY0_9PEZI</name>
<keyword evidence="2" id="KW-1133">Transmembrane helix</keyword>
<feature type="transmembrane region" description="Helical" evidence="2">
    <location>
        <begin position="124"/>
        <end position="147"/>
    </location>
</feature>
<feature type="compositionally biased region" description="Polar residues" evidence="1">
    <location>
        <begin position="1"/>
        <end position="15"/>
    </location>
</feature>
<evidence type="ECO:0000313" key="4">
    <source>
        <dbReference type="Proteomes" id="UP000799302"/>
    </source>
</evidence>
<feature type="compositionally biased region" description="Basic and acidic residues" evidence="1">
    <location>
        <begin position="304"/>
        <end position="315"/>
    </location>
</feature>
<dbReference type="AlphaFoldDB" id="A0A6A6UAY0"/>
<feature type="transmembrane region" description="Helical" evidence="2">
    <location>
        <begin position="190"/>
        <end position="214"/>
    </location>
</feature>
<reference evidence="3" key="1">
    <citation type="journal article" date="2020" name="Stud. Mycol.">
        <title>101 Dothideomycetes genomes: a test case for predicting lifestyles and emergence of pathogens.</title>
        <authorList>
            <person name="Haridas S."/>
            <person name="Albert R."/>
            <person name="Binder M."/>
            <person name="Bloem J."/>
            <person name="Labutti K."/>
            <person name="Salamov A."/>
            <person name="Andreopoulos B."/>
            <person name="Baker S."/>
            <person name="Barry K."/>
            <person name="Bills G."/>
            <person name="Bluhm B."/>
            <person name="Cannon C."/>
            <person name="Castanera R."/>
            <person name="Culley D."/>
            <person name="Daum C."/>
            <person name="Ezra D."/>
            <person name="Gonzalez J."/>
            <person name="Henrissat B."/>
            <person name="Kuo A."/>
            <person name="Liang C."/>
            <person name="Lipzen A."/>
            <person name="Lutzoni F."/>
            <person name="Magnuson J."/>
            <person name="Mondo S."/>
            <person name="Nolan M."/>
            <person name="Ohm R."/>
            <person name="Pangilinan J."/>
            <person name="Park H.-J."/>
            <person name="Ramirez L."/>
            <person name="Alfaro M."/>
            <person name="Sun H."/>
            <person name="Tritt A."/>
            <person name="Yoshinaga Y."/>
            <person name="Zwiers L.-H."/>
            <person name="Turgeon B."/>
            <person name="Goodwin S."/>
            <person name="Spatafora J."/>
            <person name="Crous P."/>
            <person name="Grigoriev I."/>
        </authorList>
    </citation>
    <scope>NUCLEOTIDE SEQUENCE</scope>
    <source>
        <strain evidence="3">CBS 115976</strain>
    </source>
</reference>
<keyword evidence="2" id="KW-0812">Transmembrane</keyword>
<organism evidence="3 4">
    <name type="scientific">Microthyrium microscopicum</name>
    <dbReference type="NCBI Taxonomy" id="703497"/>
    <lineage>
        <taxon>Eukaryota</taxon>
        <taxon>Fungi</taxon>
        <taxon>Dikarya</taxon>
        <taxon>Ascomycota</taxon>
        <taxon>Pezizomycotina</taxon>
        <taxon>Dothideomycetes</taxon>
        <taxon>Dothideomycetes incertae sedis</taxon>
        <taxon>Microthyriales</taxon>
        <taxon>Microthyriaceae</taxon>
        <taxon>Microthyrium</taxon>
    </lineage>
</organism>
<feature type="region of interest" description="Disordered" evidence="1">
    <location>
        <begin position="1"/>
        <end position="21"/>
    </location>
</feature>
<feature type="region of interest" description="Disordered" evidence="1">
    <location>
        <begin position="304"/>
        <end position="347"/>
    </location>
</feature>
<evidence type="ECO:0000256" key="2">
    <source>
        <dbReference type="SAM" id="Phobius"/>
    </source>
</evidence>
<evidence type="ECO:0008006" key="5">
    <source>
        <dbReference type="Google" id="ProtNLM"/>
    </source>
</evidence>
<dbReference type="Proteomes" id="UP000799302">
    <property type="component" value="Unassembled WGS sequence"/>
</dbReference>
<feature type="compositionally biased region" description="Polar residues" evidence="1">
    <location>
        <begin position="329"/>
        <end position="343"/>
    </location>
</feature>
<feature type="transmembrane region" description="Helical" evidence="2">
    <location>
        <begin position="263"/>
        <end position="284"/>
    </location>
</feature>